<dbReference type="Proteomes" id="UP000593573">
    <property type="component" value="Unassembled WGS sequence"/>
</dbReference>
<comment type="caution">
    <text evidence="1">The sequence shown here is derived from an EMBL/GenBank/DDBJ whole genome shotgun (WGS) entry which is preliminary data.</text>
</comment>
<sequence>LEVATAIQEGLTGGSNSALVKKILQREVDRLVKLTHLDTQGLQVFELSPFGGIGLC</sequence>
<dbReference type="EMBL" id="JABFAB010000012">
    <property type="protein sequence ID" value="MBA0665853.1"/>
    <property type="molecule type" value="Genomic_DNA"/>
</dbReference>
<dbReference type="AlphaFoldDB" id="A0A7J8VTB5"/>
<name>A0A7J8VTB5_9ROSI</name>
<gene>
    <name evidence="1" type="ORF">Goklo_002325</name>
</gene>
<evidence type="ECO:0000313" key="2">
    <source>
        <dbReference type="Proteomes" id="UP000593573"/>
    </source>
</evidence>
<proteinExistence type="predicted"/>
<organism evidence="1 2">
    <name type="scientific">Gossypium klotzschianum</name>
    <dbReference type="NCBI Taxonomy" id="34286"/>
    <lineage>
        <taxon>Eukaryota</taxon>
        <taxon>Viridiplantae</taxon>
        <taxon>Streptophyta</taxon>
        <taxon>Embryophyta</taxon>
        <taxon>Tracheophyta</taxon>
        <taxon>Spermatophyta</taxon>
        <taxon>Magnoliopsida</taxon>
        <taxon>eudicotyledons</taxon>
        <taxon>Gunneridae</taxon>
        <taxon>Pentapetalae</taxon>
        <taxon>rosids</taxon>
        <taxon>malvids</taxon>
        <taxon>Malvales</taxon>
        <taxon>Malvaceae</taxon>
        <taxon>Malvoideae</taxon>
        <taxon>Gossypium</taxon>
    </lineage>
</organism>
<reference evidence="1 2" key="1">
    <citation type="journal article" date="2019" name="Genome Biol. Evol.">
        <title>Insights into the evolution of the New World diploid cottons (Gossypium, subgenus Houzingenia) based on genome sequencing.</title>
        <authorList>
            <person name="Grover C.E."/>
            <person name="Arick M.A. 2nd"/>
            <person name="Thrash A."/>
            <person name="Conover J.L."/>
            <person name="Sanders W.S."/>
            <person name="Peterson D.G."/>
            <person name="Frelichowski J.E."/>
            <person name="Scheffler J.A."/>
            <person name="Scheffler B.E."/>
            <person name="Wendel J.F."/>
        </authorList>
    </citation>
    <scope>NUCLEOTIDE SEQUENCE [LARGE SCALE GENOMIC DNA]</scope>
    <source>
        <strain evidence="1">57</strain>
        <tissue evidence="1">Leaf</tissue>
    </source>
</reference>
<dbReference type="OrthoDB" id="10280005at2759"/>
<feature type="non-terminal residue" evidence="1">
    <location>
        <position position="56"/>
    </location>
</feature>
<protein>
    <submittedName>
        <fullName evidence="1">Uncharacterized protein</fullName>
    </submittedName>
</protein>
<evidence type="ECO:0000313" key="1">
    <source>
        <dbReference type="EMBL" id="MBA0665853.1"/>
    </source>
</evidence>
<keyword evidence="2" id="KW-1185">Reference proteome</keyword>
<accession>A0A7J8VTB5</accession>
<feature type="non-terminal residue" evidence="1">
    <location>
        <position position="1"/>
    </location>
</feature>